<feature type="region of interest" description="Disordered" evidence="1">
    <location>
        <begin position="56"/>
        <end position="97"/>
    </location>
</feature>
<feature type="compositionally biased region" description="Low complexity" evidence="1">
    <location>
        <begin position="87"/>
        <end position="97"/>
    </location>
</feature>
<dbReference type="Proteomes" id="UP000194127">
    <property type="component" value="Unassembled WGS sequence"/>
</dbReference>
<proteinExistence type="predicted"/>
<evidence type="ECO:0000313" key="2">
    <source>
        <dbReference type="EMBL" id="OSX62180.1"/>
    </source>
</evidence>
<dbReference type="GeneID" id="36322586"/>
<reference evidence="2 3" key="1">
    <citation type="submission" date="2017-04" db="EMBL/GenBank/DDBJ databases">
        <title>Genome Sequence of the Model Brown-Rot Fungus Postia placenta SB12.</title>
        <authorList>
            <consortium name="DOE Joint Genome Institute"/>
            <person name="Gaskell J."/>
            <person name="Kersten P."/>
            <person name="Larrondo L.F."/>
            <person name="Canessa P."/>
            <person name="Martinez D."/>
            <person name="Hibbett D."/>
            <person name="Schmoll M."/>
            <person name="Kubicek C.P."/>
            <person name="Martinez A.T."/>
            <person name="Yadav J."/>
            <person name="Master E."/>
            <person name="Magnuson J.K."/>
            <person name="James T."/>
            <person name="Yaver D."/>
            <person name="Berka R."/>
            <person name="Labutti K."/>
            <person name="Lipzen A."/>
            <person name="Aerts A."/>
            <person name="Barry K."/>
            <person name="Henrissat B."/>
            <person name="Blanchette R."/>
            <person name="Grigoriev I."/>
            <person name="Cullen D."/>
        </authorList>
    </citation>
    <scope>NUCLEOTIDE SEQUENCE [LARGE SCALE GENOMIC DNA]</scope>
    <source>
        <strain evidence="2 3">MAD-698-R-SB12</strain>
    </source>
</reference>
<dbReference type="RefSeq" id="XP_024338974.1">
    <property type="nucleotide sequence ID" value="XM_024477636.1"/>
</dbReference>
<sequence length="97" mass="10871">MYLSESLPNQTRDTEGVYPIYKMLLLQNVPIDSNKLQVWGHPNLYAYFNDAGSEDPLVSTRTPPNQTQVSALRVHHTPRAGRERGLAGRAGRCMSES</sequence>
<gene>
    <name evidence="2" type="ORF">POSPLADRAFT_1039965</name>
</gene>
<feature type="compositionally biased region" description="Polar residues" evidence="1">
    <location>
        <begin position="59"/>
        <end position="70"/>
    </location>
</feature>
<evidence type="ECO:0000313" key="3">
    <source>
        <dbReference type="Proteomes" id="UP000194127"/>
    </source>
</evidence>
<accession>A0A1X6N109</accession>
<evidence type="ECO:0000256" key="1">
    <source>
        <dbReference type="SAM" id="MobiDB-lite"/>
    </source>
</evidence>
<protein>
    <submittedName>
        <fullName evidence="2">Uncharacterized protein</fullName>
    </submittedName>
</protein>
<name>A0A1X6N109_9APHY</name>
<keyword evidence="3" id="KW-1185">Reference proteome</keyword>
<organism evidence="2 3">
    <name type="scientific">Postia placenta MAD-698-R-SB12</name>
    <dbReference type="NCBI Taxonomy" id="670580"/>
    <lineage>
        <taxon>Eukaryota</taxon>
        <taxon>Fungi</taxon>
        <taxon>Dikarya</taxon>
        <taxon>Basidiomycota</taxon>
        <taxon>Agaricomycotina</taxon>
        <taxon>Agaricomycetes</taxon>
        <taxon>Polyporales</taxon>
        <taxon>Adustoporiaceae</taxon>
        <taxon>Rhodonia</taxon>
    </lineage>
</organism>
<dbReference type="AlphaFoldDB" id="A0A1X6N109"/>
<dbReference type="EMBL" id="KZ110597">
    <property type="protein sequence ID" value="OSX62180.1"/>
    <property type="molecule type" value="Genomic_DNA"/>
</dbReference>